<sequence>MCSIIGRFTSGNIGFGVFEVSGRRRVPSPPAIITAFTIGTSFENLAGGNSSSFGLG</sequence>
<gene>
    <name evidence="1" type="ORF">UFOPK4173_02038</name>
</gene>
<name>A0A6J7SKK1_9ZZZZ</name>
<accession>A0A6J7SKK1</accession>
<dbReference type="EMBL" id="CAFBPW010000352">
    <property type="protein sequence ID" value="CAB5041889.1"/>
    <property type="molecule type" value="Genomic_DNA"/>
</dbReference>
<proteinExistence type="predicted"/>
<protein>
    <submittedName>
        <fullName evidence="1">Unannotated protein</fullName>
    </submittedName>
</protein>
<dbReference type="AlphaFoldDB" id="A0A6J7SKK1"/>
<reference evidence="1" key="1">
    <citation type="submission" date="2020-05" db="EMBL/GenBank/DDBJ databases">
        <authorList>
            <person name="Chiriac C."/>
            <person name="Salcher M."/>
            <person name="Ghai R."/>
            <person name="Kavagutti S V."/>
        </authorList>
    </citation>
    <scope>NUCLEOTIDE SEQUENCE</scope>
</reference>
<evidence type="ECO:0000313" key="1">
    <source>
        <dbReference type="EMBL" id="CAB5041889.1"/>
    </source>
</evidence>
<organism evidence="1">
    <name type="scientific">freshwater metagenome</name>
    <dbReference type="NCBI Taxonomy" id="449393"/>
    <lineage>
        <taxon>unclassified sequences</taxon>
        <taxon>metagenomes</taxon>
        <taxon>ecological metagenomes</taxon>
    </lineage>
</organism>